<dbReference type="EMBL" id="VKKG01000006">
    <property type="protein sequence ID" value="TRY17120.1"/>
    <property type="molecule type" value="Genomic_DNA"/>
</dbReference>
<comment type="caution">
    <text evidence="3">The sequence shown here is derived from an EMBL/GenBank/DDBJ whole genome shotgun (WGS) entry which is preliminary data.</text>
</comment>
<feature type="region of interest" description="Disordered" evidence="1">
    <location>
        <begin position="28"/>
        <end position="64"/>
    </location>
</feature>
<evidence type="ECO:0000313" key="4">
    <source>
        <dbReference type="Proteomes" id="UP000317638"/>
    </source>
</evidence>
<evidence type="ECO:0000256" key="1">
    <source>
        <dbReference type="SAM" id="MobiDB-lite"/>
    </source>
</evidence>
<protein>
    <submittedName>
        <fullName evidence="3">Uncharacterized protein</fullName>
    </submittedName>
</protein>
<keyword evidence="2" id="KW-0732">Signal</keyword>
<gene>
    <name evidence="3" type="ORF">FOJ82_14845</name>
</gene>
<dbReference type="RefSeq" id="WP_143939263.1">
    <property type="nucleotide sequence ID" value="NZ_VKKG01000006.1"/>
</dbReference>
<organism evidence="3 4">
    <name type="scientific">Tessaracoccus rhinocerotis</name>
    <dbReference type="NCBI Taxonomy" id="1689449"/>
    <lineage>
        <taxon>Bacteria</taxon>
        <taxon>Bacillati</taxon>
        <taxon>Actinomycetota</taxon>
        <taxon>Actinomycetes</taxon>
        <taxon>Propionibacteriales</taxon>
        <taxon>Propionibacteriaceae</taxon>
        <taxon>Tessaracoccus</taxon>
    </lineage>
</organism>
<evidence type="ECO:0000256" key="2">
    <source>
        <dbReference type="SAM" id="SignalP"/>
    </source>
</evidence>
<dbReference type="Proteomes" id="UP000317638">
    <property type="component" value="Unassembled WGS sequence"/>
</dbReference>
<sequence length="192" mass="19599">MRNKAIIGISAAAMAAGLGFGVGQLASAEDETTPTPTATSSQSEVWGHAPGGVGERGWGNGPRAEMGLDIEALAEQLGVEETALSEAVEAAREAMFADGRPTGQTAEEREAAREERHSEFAAGIAAELGLDEADVLAALEEVAAERVAARAADDQAVLDEAVSDGTLTQAEADAVAKAIEEGIVHVRGGHGR</sequence>
<reference evidence="3 4" key="1">
    <citation type="submission" date="2019-07" db="EMBL/GenBank/DDBJ databases">
        <authorList>
            <person name="Zhou L.-Y."/>
        </authorList>
    </citation>
    <scope>NUCLEOTIDE SEQUENCE [LARGE SCALE GENOMIC DNA]</scope>
    <source>
        <strain evidence="3 4">YIM 101269</strain>
    </source>
</reference>
<evidence type="ECO:0000313" key="3">
    <source>
        <dbReference type="EMBL" id="TRY17120.1"/>
    </source>
</evidence>
<accession>A0A553JXG9</accession>
<feature type="compositionally biased region" description="Gly residues" evidence="1">
    <location>
        <begin position="49"/>
        <end position="60"/>
    </location>
</feature>
<name>A0A553JXG9_9ACTN</name>
<feature type="compositionally biased region" description="Low complexity" evidence="1">
    <location>
        <begin position="33"/>
        <end position="44"/>
    </location>
</feature>
<proteinExistence type="predicted"/>
<feature type="chain" id="PRO_5022244560" evidence="2">
    <location>
        <begin position="29"/>
        <end position="192"/>
    </location>
</feature>
<dbReference type="AlphaFoldDB" id="A0A553JXG9"/>
<keyword evidence="4" id="KW-1185">Reference proteome</keyword>
<dbReference type="OrthoDB" id="3734598at2"/>
<feature type="signal peptide" evidence="2">
    <location>
        <begin position="1"/>
        <end position="28"/>
    </location>
</feature>